<dbReference type="EMBL" id="BAAAOF010000004">
    <property type="protein sequence ID" value="GAA1929520.1"/>
    <property type="molecule type" value="Genomic_DNA"/>
</dbReference>
<name>A0ABP5B6A0_9MICO</name>
<proteinExistence type="predicted"/>
<gene>
    <name evidence="1" type="ORF">GCM10009775_21960</name>
</gene>
<organism evidence="1 2">
    <name type="scientific">Microbacterium aoyamense</name>
    <dbReference type="NCBI Taxonomy" id="344166"/>
    <lineage>
        <taxon>Bacteria</taxon>
        <taxon>Bacillati</taxon>
        <taxon>Actinomycetota</taxon>
        <taxon>Actinomycetes</taxon>
        <taxon>Micrococcales</taxon>
        <taxon>Microbacteriaceae</taxon>
        <taxon>Microbacterium</taxon>
    </lineage>
</organism>
<reference evidence="2" key="1">
    <citation type="journal article" date="2019" name="Int. J. Syst. Evol. Microbiol.">
        <title>The Global Catalogue of Microorganisms (GCM) 10K type strain sequencing project: providing services to taxonomists for standard genome sequencing and annotation.</title>
        <authorList>
            <consortium name="The Broad Institute Genomics Platform"/>
            <consortium name="The Broad Institute Genome Sequencing Center for Infectious Disease"/>
            <person name="Wu L."/>
            <person name="Ma J."/>
        </authorList>
    </citation>
    <scope>NUCLEOTIDE SEQUENCE [LARGE SCALE GENOMIC DNA]</scope>
    <source>
        <strain evidence="2">JCM 14900</strain>
    </source>
</reference>
<dbReference type="Proteomes" id="UP001501343">
    <property type="component" value="Unassembled WGS sequence"/>
</dbReference>
<evidence type="ECO:0000313" key="2">
    <source>
        <dbReference type="Proteomes" id="UP001501343"/>
    </source>
</evidence>
<dbReference type="RefSeq" id="WP_248148454.1">
    <property type="nucleotide sequence ID" value="NZ_BAAAOF010000004.1"/>
</dbReference>
<comment type="caution">
    <text evidence="1">The sequence shown here is derived from an EMBL/GenBank/DDBJ whole genome shotgun (WGS) entry which is preliminary data.</text>
</comment>
<accession>A0ABP5B6A0</accession>
<keyword evidence="2" id="KW-1185">Reference proteome</keyword>
<evidence type="ECO:0000313" key="1">
    <source>
        <dbReference type="EMBL" id="GAA1929520.1"/>
    </source>
</evidence>
<sequence>MARIPGRNSWIAVPAGLICAGVVGALLWFSLPMMPVAAAWVGQTAHRALTEPLVTMGEPAHGVADLEAVRDCRDLYPENVWAELQWRGEGLLAQTTDPPSTAATTVVEALAPTVRLTCAWSYPDGGSLVSTLADVDVDAAAVAQAGFEGAGFTCTSDSGILRCTLARDGGLEEHVLREGLWLYVFTKGWSPGDFASRMSGFVLG</sequence>
<protein>
    <submittedName>
        <fullName evidence="1">Uncharacterized protein</fullName>
    </submittedName>
</protein>